<proteinExistence type="predicted"/>
<dbReference type="PROSITE" id="PS50812">
    <property type="entry name" value="PWWP"/>
    <property type="match status" value="1"/>
</dbReference>
<keyword evidence="3" id="KW-1185">Reference proteome</keyword>
<dbReference type="Gene3D" id="2.30.30.140">
    <property type="match status" value="1"/>
</dbReference>
<dbReference type="SMART" id="SM00293">
    <property type="entry name" value="PWWP"/>
    <property type="match status" value="1"/>
</dbReference>
<accession>V4AWL8</accession>
<dbReference type="EMBL" id="KB200347">
    <property type="protein sequence ID" value="ESP01863.1"/>
    <property type="molecule type" value="Genomic_DNA"/>
</dbReference>
<dbReference type="HOGENOM" id="CLU_090867_2_0_1"/>
<dbReference type="InterPro" id="IPR000313">
    <property type="entry name" value="PWWP_dom"/>
</dbReference>
<dbReference type="FunFam" id="2.30.30.140:FF:000017">
    <property type="entry name" value="hepatoma-derived growth factor isoform X1"/>
    <property type="match status" value="1"/>
</dbReference>
<name>V4AWL8_LOTGI</name>
<reference evidence="2 3" key="1">
    <citation type="journal article" date="2013" name="Nature">
        <title>Insights into bilaterian evolution from three spiralian genomes.</title>
        <authorList>
            <person name="Simakov O."/>
            <person name="Marletaz F."/>
            <person name="Cho S.J."/>
            <person name="Edsinger-Gonzales E."/>
            <person name="Havlak P."/>
            <person name="Hellsten U."/>
            <person name="Kuo D.H."/>
            <person name="Larsson T."/>
            <person name="Lv J."/>
            <person name="Arendt D."/>
            <person name="Savage R."/>
            <person name="Osoegawa K."/>
            <person name="de Jong P."/>
            <person name="Grimwood J."/>
            <person name="Chapman J.A."/>
            <person name="Shapiro H."/>
            <person name="Aerts A."/>
            <person name="Otillar R.P."/>
            <person name="Terry A.Y."/>
            <person name="Boore J.L."/>
            <person name="Grigoriev I.V."/>
            <person name="Lindberg D.R."/>
            <person name="Seaver E.C."/>
            <person name="Weisblat D.A."/>
            <person name="Putnam N.H."/>
            <person name="Rokhsar D.S."/>
        </authorList>
    </citation>
    <scope>NUCLEOTIDE SEQUENCE [LARGE SCALE GENOMIC DNA]</scope>
</reference>
<gene>
    <name evidence="2" type="ORF">LOTGIDRAFT_138945</name>
</gene>
<dbReference type="Pfam" id="PF00855">
    <property type="entry name" value="PWWP"/>
    <property type="match status" value="1"/>
</dbReference>
<dbReference type="PANTHER" id="PTHR12550">
    <property type="entry name" value="HEPATOMA-DERIVED GROWTH FACTOR-RELATED"/>
    <property type="match status" value="1"/>
</dbReference>
<dbReference type="OrthoDB" id="62853at2759"/>
<dbReference type="STRING" id="225164.V4AWL8"/>
<evidence type="ECO:0000313" key="3">
    <source>
        <dbReference type="Proteomes" id="UP000030746"/>
    </source>
</evidence>
<evidence type="ECO:0000259" key="1">
    <source>
        <dbReference type="PROSITE" id="PS50812"/>
    </source>
</evidence>
<dbReference type="GeneID" id="20234127"/>
<dbReference type="PANTHER" id="PTHR12550:SF70">
    <property type="entry name" value="JIL-1 ANCHORING AND STABILIZING PROTEIN, ISOFORM A"/>
    <property type="match status" value="1"/>
</dbReference>
<sequence length="99" mass="11411">MANQIQYKPGDKIFAKMKGYPHWPARIDELPEGSPIPKGKFPIFFYGTHETAFLLPKDIFPYDKYVDKYGKQNKRVGFNEGLEEIIHNPSVKFQGVGHI</sequence>
<organism evidence="2 3">
    <name type="scientific">Lottia gigantea</name>
    <name type="common">Giant owl limpet</name>
    <dbReference type="NCBI Taxonomy" id="225164"/>
    <lineage>
        <taxon>Eukaryota</taxon>
        <taxon>Metazoa</taxon>
        <taxon>Spiralia</taxon>
        <taxon>Lophotrochozoa</taxon>
        <taxon>Mollusca</taxon>
        <taxon>Gastropoda</taxon>
        <taxon>Patellogastropoda</taxon>
        <taxon>Lottioidea</taxon>
        <taxon>Lottiidae</taxon>
        <taxon>Lottia</taxon>
    </lineage>
</organism>
<protein>
    <recommendedName>
        <fullName evidence="1">PWWP domain-containing protein</fullName>
    </recommendedName>
</protein>
<dbReference type="SUPFAM" id="SSF63748">
    <property type="entry name" value="Tudor/PWWP/MBT"/>
    <property type="match status" value="1"/>
</dbReference>
<dbReference type="KEGG" id="lgi:LOTGIDRAFT_138945"/>
<dbReference type="CTD" id="20234127"/>
<dbReference type="CDD" id="cd05834">
    <property type="entry name" value="PWWP_HRP"/>
    <property type="match status" value="1"/>
</dbReference>
<evidence type="ECO:0000313" key="2">
    <source>
        <dbReference type="EMBL" id="ESP01863.1"/>
    </source>
</evidence>
<feature type="domain" description="PWWP" evidence="1">
    <location>
        <begin position="9"/>
        <end position="65"/>
    </location>
</feature>
<dbReference type="Proteomes" id="UP000030746">
    <property type="component" value="Unassembled WGS sequence"/>
</dbReference>
<dbReference type="RefSeq" id="XP_009047448.1">
    <property type="nucleotide sequence ID" value="XM_009049200.1"/>
</dbReference>
<dbReference type="AlphaFoldDB" id="V4AWL8"/>
<dbReference type="OMA" id="VFGTHET"/>